<keyword evidence="2" id="KW-0472">Membrane</keyword>
<feature type="region of interest" description="Disordered" evidence="1">
    <location>
        <begin position="1"/>
        <end position="37"/>
    </location>
</feature>
<feature type="transmembrane region" description="Helical" evidence="2">
    <location>
        <begin position="142"/>
        <end position="161"/>
    </location>
</feature>
<evidence type="ECO:0000313" key="4">
    <source>
        <dbReference type="Proteomes" id="UP000464283"/>
    </source>
</evidence>
<feature type="compositionally biased region" description="Basic and acidic residues" evidence="1">
    <location>
        <begin position="12"/>
        <end position="37"/>
    </location>
</feature>
<dbReference type="GeneID" id="96866891"/>
<organism evidence="3 4">
    <name type="scientific">Malacoplasma iowae 695</name>
    <dbReference type="NCBI Taxonomy" id="1048830"/>
    <lineage>
        <taxon>Bacteria</taxon>
        <taxon>Bacillati</taxon>
        <taxon>Mycoplasmatota</taxon>
        <taxon>Mycoplasmoidales</taxon>
        <taxon>Mycoplasmoidaceae</taxon>
        <taxon>Malacoplasma</taxon>
    </lineage>
</organism>
<keyword evidence="2" id="KW-1133">Transmembrane helix</keyword>
<dbReference type="AlphaFoldDB" id="A0A6P1LM85"/>
<proteinExistence type="predicted"/>
<evidence type="ECO:0000313" key="3">
    <source>
        <dbReference type="EMBL" id="QHG89612.1"/>
    </source>
</evidence>
<reference evidence="4" key="1">
    <citation type="submission" date="2018-11" db="EMBL/GenBank/DDBJ databases">
        <title>The first complete genome sequence of Mycoplasma iowae strain 695.</title>
        <authorList>
            <person name="Ghanem M."/>
            <person name="El-Gazzar M."/>
        </authorList>
    </citation>
    <scope>NUCLEOTIDE SEQUENCE [LARGE SCALE GENOMIC DNA]</scope>
    <source>
        <strain evidence="4">695</strain>
    </source>
</reference>
<evidence type="ECO:0000256" key="2">
    <source>
        <dbReference type="SAM" id="Phobius"/>
    </source>
</evidence>
<dbReference type="RefSeq" id="WP_129692638.1">
    <property type="nucleotide sequence ID" value="NZ_CP033512.2"/>
</dbReference>
<keyword evidence="2" id="KW-0812">Transmembrane</keyword>
<feature type="transmembrane region" description="Helical" evidence="2">
    <location>
        <begin position="79"/>
        <end position="101"/>
    </location>
</feature>
<dbReference type="KEGG" id="miw:EER00_01695"/>
<sequence length="163" mass="18662">MAETRNVKNKKTLSEKQIAHRQQVQERRTRIQDKRKSLHDQRVKARVEKNNVVVLDNFIRVKLSQSLLKFSSLYDNKKVWLNLLIVFIISVLTGFIGVILLQNTGLYNVGLDALSQGIGRLAAFLVRSNGASELVAQDVFNALFWSIIIVLNIPLIIFGWYKI</sequence>
<protein>
    <submittedName>
        <fullName evidence="3">Uncharacterized protein</fullName>
    </submittedName>
</protein>
<dbReference type="EMBL" id="CP033512">
    <property type="protein sequence ID" value="QHG89612.1"/>
    <property type="molecule type" value="Genomic_DNA"/>
</dbReference>
<dbReference type="Proteomes" id="UP000464283">
    <property type="component" value="Chromosome"/>
</dbReference>
<accession>A0A6P1LM85</accession>
<evidence type="ECO:0000256" key="1">
    <source>
        <dbReference type="SAM" id="MobiDB-lite"/>
    </source>
</evidence>
<name>A0A6P1LM85_MALIO</name>
<gene>
    <name evidence="3" type="ORF">EER00_01695</name>
</gene>